<dbReference type="InterPro" id="IPR039537">
    <property type="entry name" value="Retrotran_Ty1/copia-like"/>
</dbReference>
<sequence>MTGNLDHLTNIKRTNGGFVKLAGNTGGYITKEGVLSNDIISFKHKLGVMIPEDWIVVTVPTHNNTYQLDMSSTSSSSQITRFFSKATKKDSISWHRQMGHVHLRKMNFLIRNGLVEGVPSQSFVICDHCISCKKGKHRRQSHKPKVENSINIPLTMLRMDLCGPVSVKSARGRSFSLVDISHQFSAPYTSQQNGVAERKNRTLIETARTILADSHLPITFWAKAVNTACYTLNHVLTVKKHGKTSYQLLKVRKPNLAHLKPFGAMCTYLKLTTPKFEPKAVDGIFLGYSCNFLDKRVLNLANRVIEEAYEVTVCRFTKILHGKGLEWLFDYESVFHCFHKLFSSPSNDIAESLSDTINIHGSLFPRFILESSEGSSSVIHDDSSSFAPEQVEVSEESHSDDKFHGSINDPSIIIESEIQGEMLPEEDNHITNLEDEIVVE</sequence>
<accession>A0A5N6PRU7</accession>
<organism evidence="2 3">
    <name type="scientific">Mikania micrantha</name>
    <name type="common">bitter vine</name>
    <dbReference type="NCBI Taxonomy" id="192012"/>
    <lineage>
        <taxon>Eukaryota</taxon>
        <taxon>Viridiplantae</taxon>
        <taxon>Streptophyta</taxon>
        <taxon>Embryophyta</taxon>
        <taxon>Tracheophyta</taxon>
        <taxon>Spermatophyta</taxon>
        <taxon>Magnoliopsida</taxon>
        <taxon>eudicotyledons</taxon>
        <taxon>Gunneridae</taxon>
        <taxon>Pentapetalae</taxon>
        <taxon>asterids</taxon>
        <taxon>campanulids</taxon>
        <taxon>Asterales</taxon>
        <taxon>Asteraceae</taxon>
        <taxon>Asteroideae</taxon>
        <taxon>Heliantheae alliance</taxon>
        <taxon>Eupatorieae</taxon>
        <taxon>Mikania</taxon>
    </lineage>
</organism>
<dbReference type="PANTHER" id="PTHR42648:SF32">
    <property type="entry name" value="RIBONUCLEASE H-LIKE DOMAIN, GAG-PRE-INTEGRASE DOMAIN PROTEIN-RELATED"/>
    <property type="match status" value="1"/>
</dbReference>
<dbReference type="GO" id="GO:0003676">
    <property type="term" value="F:nucleic acid binding"/>
    <property type="evidence" value="ECO:0007669"/>
    <property type="project" value="InterPro"/>
</dbReference>
<dbReference type="SUPFAM" id="SSF53098">
    <property type="entry name" value="Ribonuclease H-like"/>
    <property type="match status" value="1"/>
</dbReference>
<dbReference type="InterPro" id="IPR025724">
    <property type="entry name" value="GAG-pre-integrase_dom"/>
</dbReference>
<dbReference type="InterPro" id="IPR036397">
    <property type="entry name" value="RNaseH_sf"/>
</dbReference>
<dbReference type="AlphaFoldDB" id="A0A5N6PRU7"/>
<dbReference type="OrthoDB" id="8067090at2759"/>
<reference evidence="2 3" key="1">
    <citation type="submission" date="2019-05" db="EMBL/GenBank/DDBJ databases">
        <title>Mikania micrantha, genome provides insights into the molecular mechanism of rapid growth.</title>
        <authorList>
            <person name="Liu B."/>
        </authorList>
    </citation>
    <scope>NUCLEOTIDE SEQUENCE [LARGE SCALE GENOMIC DNA]</scope>
    <source>
        <strain evidence="2">NLD-2019</strain>
        <tissue evidence="2">Leaf</tissue>
    </source>
</reference>
<dbReference type="EMBL" id="SZYD01000003">
    <property type="protein sequence ID" value="KAD6796282.1"/>
    <property type="molecule type" value="Genomic_DNA"/>
</dbReference>
<dbReference type="Pfam" id="PF13976">
    <property type="entry name" value="gag_pre-integrs"/>
    <property type="match status" value="1"/>
</dbReference>
<evidence type="ECO:0000313" key="2">
    <source>
        <dbReference type="EMBL" id="KAD6796282.1"/>
    </source>
</evidence>
<keyword evidence="3" id="KW-1185">Reference proteome</keyword>
<proteinExistence type="predicted"/>
<evidence type="ECO:0000313" key="3">
    <source>
        <dbReference type="Proteomes" id="UP000326396"/>
    </source>
</evidence>
<dbReference type="InterPro" id="IPR001584">
    <property type="entry name" value="Integrase_cat-core"/>
</dbReference>
<comment type="caution">
    <text evidence="2">The sequence shown here is derived from an EMBL/GenBank/DDBJ whole genome shotgun (WGS) entry which is preliminary data.</text>
</comment>
<evidence type="ECO:0000259" key="1">
    <source>
        <dbReference type="PROSITE" id="PS50994"/>
    </source>
</evidence>
<gene>
    <name evidence="2" type="ORF">E3N88_07178</name>
</gene>
<dbReference type="Gene3D" id="3.30.420.10">
    <property type="entry name" value="Ribonuclease H-like superfamily/Ribonuclease H"/>
    <property type="match status" value="1"/>
</dbReference>
<dbReference type="GO" id="GO:0015074">
    <property type="term" value="P:DNA integration"/>
    <property type="evidence" value="ECO:0007669"/>
    <property type="project" value="InterPro"/>
</dbReference>
<protein>
    <recommendedName>
        <fullName evidence="1">Integrase catalytic domain-containing protein</fullName>
    </recommendedName>
</protein>
<dbReference type="InterPro" id="IPR012337">
    <property type="entry name" value="RNaseH-like_sf"/>
</dbReference>
<name>A0A5N6PRU7_9ASTR</name>
<feature type="domain" description="Integrase catalytic" evidence="1">
    <location>
        <begin position="56"/>
        <end position="253"/>
    </location>
</feature>
<dbReference type="Proteomes" id="UP000326396">
    <property type="component" value="Linkage Group LG11"/>
</dbReference>
<dbReference type="PANTHER" id="PTHR42648">
    <property type="entry name" value="TRANSPOSASE, PUTATIVE-RELATED"/>
    <property type="match status" value="1"/>
</dbReference>
<dbReference type="PROSITE" id="PS50994">
    <property type="entry name" value="INTEGRASE"/>
    <property type="match status" value="1"/>
</dbReference>